<feature type="region of interest" description="Disordered" evidence="4">
    <location>
        <begin position="1527"/>
        <end position="1567"/>
    </location>
</feature>
<gene>
    <name evidence="6" type="ORF">HYH03_014392</name>
</gene>
<feature type="region of interest" description="Disordered" evidence="4">
    <location>
        <begin position="1273"/>
        <end position="1312"/>
    </location>
</feature>
<feature type="region of interest" description="Disordered" evidence="4">
    <location>
        <begin position="642"/>
        <end position="675"/>
    </location>
</feature>
<dbReference type="InterPro" id="IPR011047">
    <property type="entry name" value="Quinoprotein_ADH-like_sf"/>
</dbReference>
<feature type="region of interest" description="Disordered" evidence="4">
    <location>
        <begin position="1648"/>
        <end position="1673"/>
    </location>
</feature>
<dbReference type="SUPFAM" id="SSF81837">
    <property type="entry name" value="BEACH domain"/>
    <property type="match status" value="2"/>
</dbReference>
<feature type="region of interest" description="Disordered" evidence="4">
    <location>
        <begin position="275"/>
        <end position="315"/>
    </location>
</feature>
<feature type="compositionally biased region" description="Low complexity" evidence="4">
    <location>
        <begin position="746"/>
        <end position="756"/>
    </location>
</feature>
<dbReference type="InterPro" id="IPR015943">
    <property type="entry name" value="WD40/YVTN_repeat-like_dom_sf"/>
</dbReference>
<feature type="compositionally biased region" description="Pro residues" evidence="4">
    <location>
        <begin position="300"/>
        <end position="315"/>
    </location>
</feature>
<dbReference type="InterPro" id="IPR036372">
    <property type="entry name" value="BEACH_dom_sf"/>
</dbReference>
<feature type="compositionally biased region" description="Low complexity" evidence="4">
    <location>
        <begin position="1837"/>
        <end position="1854"/>
    </location>
</feature>
<feature type="region of interest" description="Disordered" evidence="4">
    <location>
        <begin position="2228"/>
        <end position="2269"/>
    </location>
</feature>
<feature type="compositionally biased region" description="Gly residues" evidence="4">
    <location>
        <begin position="2179"/>
        <end position="2189"/>
    </location>
</feature>
<name>A0A835XLH8_9CHLO</name>
<feature type="repeat" description="WD" evidence="3">
    <location>
        <begin position="2416"/>
        <end position="2449"/>
    </location>
</feature>
<dbReference type="OrthoDB" id="551019at2759"/>
<feature type="domain" description="BEACH" evidence="5">
    <location>
        <begin position="321"/>
        <end position="653"/>
    </location>
</feature>
<feature type="region of interest" description="Disordered" evidence="4">
    <location>
        <begin position="1487"/>
        <end position="1506"/>
    </location>
</feature>
<reference evidence="6" key="1">
    <citation type="journal article" date="2020" name="bioRxiv">
        <title>Comparative genomics of Chlamydomonas.</title>
        <authorList>
            <person name="Craig R.J."/>
            <person name="Hasan A.R."/>
            <person name="Ness R.W."/>
            <person name="Keightley P.D."/>
        </authorList>
    </citation>
    <scope>NUCLEOTIDE SEQUENCE</scope>
    <source>
        <strain evidence="6">CCAP 11/70</strain>
    </source>
</reference>
<feature type="region of interest" description="Disordered" evidence="4">
    <location>
        <begin position="1920"/>
        <end position="1973"/>
    </location>
</feature>
<feature type="region of interest" description="Disordered" evidence="4">
    <location>
        <begin position="770"/>
        <end position="795"/>
    </location>
</feature>
<dbReference type="PROSITE" id="PS00678">
    <property type="entry name" value="WD_REPEATS_1"/>
    <property type="match status" value="1"/>
</dbReference>
<sequence length="2644" mass="257884">MDAAEDEVGIGLLQAARQLQDYAATVLGLQLDYVTPDLQGGTGWIAAGRPQGPASHPVLLHFRRSGIVGGAPGPDGGARLLPGPARLSPSAPAAAGSVTLAQYLEEAAEPLLPPSTPGRPSTGAVQPPQQPDHPNLAVLLDPAAEGAALLGGSNRDASCPVHADTISAAYTGASADDGGCRAASIGAAWLPGCSLEECLRNPQAAAACGLSYGGSSTAYGTGAYGTGPYSSCGAGEHHLRFLLLQLVAAVTHAHARGCAFGGGLSAATMQLQPGGWLQLLPPPPAPPPPPSPLAASDTPSSPPPQPRSGPPVPPLPRLPACLCPGPPTLPALTRAWQAHALSNLDYLLLLNLLAGRRLGDRTAHPFVPWVTDFGVHPRIMLGLGPGPEVAVHGSGSGPGLGPGHGPGVEGGAAGGADEGEPSGGVGGGWHDLSRSRYRQAKGDLQLDVTYASSYPPHHIPQEPLSELSYCIYMARVTPRAVLCRAVRSNFEPREYPPSLAAMLGRSPDEAAPQLYTEPGVFRSQHPELPDLQLPAWAASPEDFVAWHRCLLESDHVSARLHTWIDLMFGHQLLGAAAVAAKNVHLHHGQGPHGQGQHLGGGHGPATGGSGAGAGAGGGRAAGAGRMGAAGAVEAPYAPTGMHAPLFLTPHPPRKPRPAGRAPWPSPGTPQSGTGAAETRSAFFGAAVGAVGGGGVGGGGAGSVLRPLDSLELLGAAAEREGGLALHEAYFAPPQPRGNLGGGSGLSRGPSRGASGSLAVGAALSAGDERSTAWRAAASSPRPPAPPQGQPDWARQAAAAWLDGEGSASPGRLLSLPSTLGLLSPAGPSGEVQAGDGAGAEEAAVARPTGQGTDGEAGGALSAEQLDCRAIGAVAVQLWLRRAACPGPLALTAYWRGLAARLPGAVRRFVRLCFEPTVTAERLLSDPFFGPELHAAHAFLRTTLYDRDLAAAPPVAPVAAGEAGPVAAGGMSAVPRLPPPPPALLPSQLAALAAAATAGRLDELAEHRHALDLCLPHVMCVLWRAGAACGATQCGASAGQASAVTMAGQVYDILETLLRLLPPDRVVSYVMPYVCACLSYFAEDSGDNEATSSHGGPPAAAKHRCLALQVRLLSASFQIQLLQASDLDLFVQHVVPLLLAALLCTEREALPDLHGMAGTLGWGTGHADGGGAGGGGGGGGSNHSGGALGGVARALAAASISDAAAATLAVLAAQLPLPLLIERLVGPLLGSLTVGTSVPRLLVQLCAGLGGPLTARHVAPALLHLAVQAAPPPPASAAAAKGRAAAGSAAAQPRSSKSGMATGGPSAATAGTTMTSSDAAAPLDAAVQQQIFAALSVLTAVLDLLPREFIPRVFLHGLSPPPPPPSAPGPASGAAADGSGPSASGGSMTGSAPPVVGGRGGGGGGGGAGTGGAASVPPLLACLLNPAAFRVAPGSLTVLAALALRAFARLARPENLALVVLPHLMPLLKDAATPRRRAAYRANATWRRRRGGAGGDDDDAARSPDQSSLLSTSAAAAAALAAMSGSVGSRGGGERAIQRSHSSPCTDRDGAASSAAAGAAGGGGGAGPTGVDEEDGYWELVHCVYGCLVHSSGLLTVRNLLPGWQAVEAGLTSRMGWSPAAATSSWSLALGPAAGAAAAAFAFPGSGSPDSVVGSGGGSGSAGGGGGGGSAGGGEVTYELQQAVRQEIMSKQQQVAALHGTHLFIKEVGWSAPNSLASSAGRSSPKDVPGTALTTGGGGAGGGAGTSAISAGGAGLAAAGGGGGKGAGGAFVWPQLLAIGSPTIVEGLAARAAAGGGHGGGGGNVSRQASGGGAALPLAPATPVARKAGADGAASGLPTSPHEPSPRSSRSTVSGGADGDAGSNGGVSAAVNNASVFTGDAAAAAATAAAHRPITNPGAVTAGHPPLLLSVRSEPGAELASAAAAAAAPPPASPSSKLQGASTLPRSSRSSDGTAAAQLPPPPPSPPASLVSPLLLPPPLPAELPAPDSGTHRWAWLPPVPTDVSAIPVTPGYSGGGGAGGGGVSAGAAAARVGRARLLAAAAAPPSGDVWRLQASVVHSWPAHRVDRIRAVAVHPYEHAVLTAGRGAVGGREGAPVVRVWGLSDCQARVQYGGHRTAVTSLLVLRAARGGGAVAASLDAGGQLHVWDVEGGKQLAVFAAPHFTAGAAAAGGASGAGAGGAAASGGGGAAGDAAAEADAAGGGGANGSPWGDLIARSGRYHQQLSRSASSASASFSDGSSQGQGWQSLGGLQTSHQLASTTGSGASGAFSRGGGGGGAGAGGLGGGGGAAAGPGTPAAGGGPAGAGGGLRLGFTALCAAPEESRLMYAGTADARLCCLDLERGRVVAEWLAAPSVRHDDGDAVTSLATPASGGGSADGGGVAAAAAPWLAAEVVAVGSRAGRIVVLDRRCGTAVVSYRAHGGEISSMASYGSHGLVTSGSDRLLRIWDLRRCGGSTASAASTAAAAAAAASHTVGSGYEGRTGPWSGWEGPRGLSWGGGDGLWGIVDAMSPAGVGAAVLYGADLALGGGPEVVLPPPPPGPAAVAVTPQGVAAPALLRGFALPKEGAQGLRVLRDCVLMTSGSSVGVLSLSDAGGSGSGGGGPSFARLRNGKGGREGAAITGLAVLPCCRLLVTAGEDGVVRICK</sequence>
<dbReference type="Pfam" id="PF00400">
    <property type="entry name" value="WD40"/>
    <property type="match status" value="1"/>
</dbReference>
<feature type="compositionally biased region" description="Gly residues" evidence="4">
    <location>
        <begin position="394"/>
        <end position="429"/>
    </location>
</feature>
<feature type="region of interest" description="Disordered" evidence="4">
    <location>
        <begin position="1359"/>
        <end position="1410"/>
    </location>
</feature>
<dbReference type="Pfam" id="PF02138">
    <property type="entry name" value="Beach"/>
    <property type="match status" value="2"/>
</dbReference>
<dbReference type="PROSITE" id="PS50197">
    <property type="entry name" value="BEACH"/>
    <property type="match status" value="1"/>
</dbReference>
<feature type="compositionally biased region" description="Gly residues" evidence="4">
    <location>
        <begin position="1558"/>
        <end position="1567"/>
    </location>
</feature>
<evidence type="ECO:0000313" key="7">
    <source>
        <dbReference type="Proteomes" id="UP000612055"/>
    </source>
</evidence>
<feature type="region of interest" description="Disordered" evidence="4">
    <location>
        <begin position="586"/>
        <end position="624"/>
    </location>
</feature>
<keyword evidence="2" id="KW-0677">Repeat</keyword>
<feature type="region of interest" description="Disordered" evidence="4">
    <location>
        <begin position="1794"/>
        <end position="1864"/>
    </location>
</feature>
<feature type="compositionally biased region" description="Gly residues" evidence="4">
    <location>
        <begin position="1734"/>
        <end position="1743"/>
    </location>
</feature>
<evidence type="ECO:0000256" key="4">
    <source>
        <dbReference type="SAM" id="MobiDB-lite"/>
    </source>
</evidence>
<keyword evidence="7" id="KW-1185">Reference proteome</keyword>
<comment type="caution">
    <text evidence="6">The sequence shown here is derived from an EMBL/GenBank/DDBJ whole genome shotgun (WGS) entry which is preliminary data.</text>
</comment>
<feature type="compositionally biased region" description="Low complexity" evidence="4">
    <location>
        <begin position="1814"/>
        <end position="1824"/>
    </location>
</feature>
<keyword evidence="1 3" id="KW-0853">WD repeat</keyword>
<dbReference type="SUPFAM" id="SSF50998">
    <property type="entry name" value="Quinoprotein alcohol dehydrogenase-like"/>
    <property type="match status" value="1"/>
</dbReference>
<dbReference type="InterPro" id="IPR052651">
    <property type="entry name" value="WDR81"/>
</dbReference>
<evidence type="ECO:0000256" key="1">
    <source>
        <dbReference type="ARBA" id="ARBA00022574"/>
    </source>
</evidence>
<feature type="compositionally biased region" description="Gly residues" evidence="4">
    <location>
        <begin position="590"/>
        <end position="624"/>
    </location>
</feature>
<feature type="compositionally biased region" description="Low complexity" evidence="4">
    <location>
        <begin position="2228"/>
        <end position="2268"/>
    </location>
</feature>
<feature type="region of interest" description="Disordered" evidence="4">
    <location>
        <begin position="2179"/>
        <end position="2203"/>
    </location>
</feature>
<feature type="region of interest" description="Disordered" evidence="4">
    <location>
        <begin position="391"/>
        <end position="432"/>
    </location>
</feature>
<feature type="compositionally biased region" description="Pro residues" evidence="4">
    <location>
        <begin position="280"/>
        <end position="292"/>
    </location>
</feature>
<organism evidence="6 7">
    <name type="scientific">Edaphochlamys debaryana</name>
    <dbReference type="NCBI Taxonomy" id="47281"/>
    <lineage>
        <taxon>Eukaryota</taxon>
        <taxon>Viridiplantae</taxon>
        <taxon>Chlorophyta</taxon>
        <taxon>core chlorophytes</taxon>
        <taxon>Chlorophyceae</taxon>
        <taxon>CS clade</taxon>
        <taxon>Chlamydomonadales</taxon>
        <taxon>Chlamydomonadales incertae sedis</taxon>
        <taxon>Edaphochlamys</taxon>
    </lineage>
</organism>
<dbReference type="PROSITE" id="PS50082">
    <property type="entry name" value="WD_REPEATS_2"/>
    <property type="match status" value="1"/>
</dbReference>
<dbReference type="PANTHER" id="PTHR44662">
    <property type="entry name" value="WD REPEAT-CONTAINING PROTEIN 81"/>
    <property type="match status" value="1"/>
</dbReference>
<evidence type="ECO:0000259" key="5">
    <source>
        <dbReference type="PROSITE" id="PS50197"/>
    </source>
</evidence>
<dbReference type="SMART" id="SM00320">
    <property type="entry name" value="WD40"/>
    <property type="match status" value="4"/>
</dbReference>
<dbReference type="SMART" id="SM01026">
    <property type="entry name" value="Beach"/>
    <property type="match status" value="1"/>
</dbReference>
<dbReference type="InterPro" id="IPR000409">
    <property type="entry name" value="BEACH_dom"/>
</dbReference>
<feature type="compositionally biased region" description="Low complexity" evidence="4">
    <location>
        <begin position="1368"/>
        <end position="1395"/>
    </location>
</feature>
<dbReference type="PANTHER" id="PTHR44662:SF1">
    <property type="entry name" value="WD REPEAT-CONTAINING PROTEIN 81"/>
    <property type="match status" value="1"/>
</dbReference>
<feature type="compositionally biased region" description="Low complexity" evidence="4">
    <location>
        <begin position="1275"/>
        <end position="1312"/>
    </location>
</feature>
<dbReference type="Gene3D" id="2.130.10.10">
    <property type="entry name" value="YVTN repeat-like/Quinoprotein amine dehydrogenase"/>
    <property type="match status" value="2"/>
</dbReference>
<feature type="compositionally biased region" description="Gly residues" evidence="4">
    <location>
        <begin position="1396"/>
        <end position="1410"/>
    </location>
</feature>
<accession>A0A835XLH8</accession>
<evidence type="ECO:0000256" key="2">
    <source>
        <dbReference type="ARBA" id="ARBA00022737"/>
    </source>
</evidence>
<feature type="compositionally biased region" description="Polar residues" evidence="4">
    <location>
        <begin position="1936"/>
        <end position="1952"/>
    </location>
</feature>
<feature type="region of interest" description="Disordered" evidence="4">
    <location>
        <begin position="110"/>
        <end position="136"/>
    </location>
</feature>
<feature type="compositionally biased region" description="Gly residues" evidence="4">
    <location>
        <begin position="1855"/>
        <end position="1864"/>
    </location>
</feature>
<feature type="compositionally biased region" description="Gly residues" evidence="4">
    <location>
        <begin position="1794"/>
        <end position="1813"/>
    </location>
</feature>
<feature type="region of interest" description="Disordered" evidence="4">
    <location>
        <begin position="734"/>
        <end position="756"/>
    </location>
</feature>
<dbReference type="InterPro" id="IPR001680">
    <property type="entry name" value="WD40_rpt"/>
</dbReference>
<feature type="region of interest" description="Disordered" evidence="4">
    <location>
        <begin position="1714"/>
        <end position="1743"/>
    </location>
</feature>
<dbReference type="Gene3D" id="1.10.1540.10">
    <property type="entry name" value="BEACH domain"/>
    <property type="match status" value="1"/>
</dbReference>
<feature type="compositionally biased region" description="Low complexity" evidence="4">
    <location>
        <begin position="824"/>
        <end position="845"/>
    </location>
</feature>
<evidence type="ECO:0000313" key="6">
    <source>
        <dbReference type="EMBL" id="KAG2487022.1"/>
    </source>
</evidence>
<protein>
    <recommendedName>
        <fullName evidence="5">BEACH domain-containing protein</fullName>
    </recommendedName>
</protein>
<feature type="compositionally biased region" description="Gly residues" evidence="4">
    <location>
        <begin position="1653"/>
        <end position="1673"/>
    </location>
</feature>
<proteinExistence type="predicted"/>
<dbReference type="EMBL" id="JAEHOE010000103">
    <property type="protein sequence ID" value="KAG2487022.1"/>
    <property type="molecule type" value="Genomic_DNA"/>
</dbReference>
<dbReference type="Proteomes" id="UP000612055">
    <property type="component" value="Unassembled WGS sequence"/>
</dbReference>
<feature type="region of interest" description="Disordered" evidence="4">
    <location>
        <begin position="824"/>
        <end position="857"/>
    </location>
</feature>
<evidence type="ECO:0000256" key="3">
    <source>
        <dbReference type="PROSITE-ProRule" id="PRU00221"/>
    </source>
</evidence>
<dbReference type="InterPro" id="IPR019775">
    <property type="entry name" value="WD40_repeat_CS"/>
</dbReference>